<accession>A0AAV4RWH6</accession>
<evidence type="ECO:0000313" key="1">
    <source>
        <dbReference type="EMBL" id="GIY25059.1"/>
    </source>
</evidence>
<comment type="caution">
    <text evidence="1">The sequence shown here is derived from an EMBL/GenBank/DDBJ whole genome shotgun (WGS) entry which is preliminary data.</text>
</comment>
<protein>
    <submittedName>
        <fullName evidence="1">Uncharacterized protein</fullName>
    </submittedName>
</protein>
<reference evidence="1 2" key="1">
    <citation type="submission" date="2021-06" db="EMBL/GenBank/DDBJ databases">
        <title>Caerostris darwini draft genome.</title>
        <authorList>
            <person name="Kono N."/>
            <person name="Arakawa K."/>
        </authorList>
    </citation>
    <scope>NUCLEOTIDE SEQUENCE [LARGE SCALE GENOMIC DNA]</scope>
</reference>
<name>A0AAV4RWH6_9ARAC</name>
<sequence>MRYYWKGSLFPKLFCGGGGRGVFSQDKPVCRCSRLVYPPQLRERCGIGSKLHRGINQSLMKDGSDWIDDESNEGEITVKVILTGTPEGMKD</sequence>
<dbReference type="Proteomes" id="UP001054837">
    <property type="component" value="Unassembled WGS sequence"/>
</dbReference>
<gene>
    <name evidence="1" type="ORF">CDAR_493291</name>
</gene>
<dbReference type="AlphaFoldDB" id="A0AAV4RWH6"/>
<dbReference type="EMBL" id="BPLQ01006766">
    <property type="protein sequence ID" value="GIY25059.1"/>
    <property type="molecule type" value="Genomic_DNA"/>
</dbReference>
<keyword evidence="2" id="KW-1185">Reference proteome</keyword>
<organism evidence="1 2">
    <name type="scientific">Caerostris darwini</name>
    <dbReference type="NCBI Taxonomy" id="1538125"/>
    <lineage>
        <taxon>Eukaryota</taxon>
        <taxon>Metazoa</taxon>
        <taxon>Ecdysozoa</taxon>
        <taxon>Arthropoda</taxon>
        <taxon>Chelicerata</taxon>
        <taxon>Arachnida</taxon>
        <taxon>Araneae</taxon>
        <taxon>Araneomorphae</taxon>
        <taxon>Entelegynae</taxon>
        <taxon>Araneoidea</taxon>
        <taxon>Araneidae</taxon>
        <taxon>Caerostris</taxon>
    </lineage>
</organism>
<proteinExistence type="predicted"/>
<evidence type="ECO:0000313" key="2">
    <source>
        <dbReference type="Proteomes" id="UP001054837"/>
    </source>
</evidence>